<evidence type="ECO:0000313" key="1">
    <source>
        <dbReference type="EnsemblPlants" id="OB09G25370.1"/>
    </source>
</evidence>
<dbReference type="EnsemblPlants" id="OB09G25370.1">
    <property type="protein sequence ID" value="OB09G25370.1"/>
    <property type="gene ID" value="OB09G25370"/>
</dbReference>
<dbReference type="Gramene" id="OB09G25370.1">
    <property type="protein sequence ID" value="OB09G25370.1"/>
    <property type="gene ID" value="OB09G25370"/>
</dbReference>
<keyword evidence="2" id="KW-1185">Reference proteome</keyword>
<evidence type="ECO:0000313" key="2">
    <source>
        <dbReference type="Proteomes" id="UP000006038"/>
    </source>
</evidence>
<dbReference type="Proteomes" id="UP000006038">
    <property type="component" value="Chromosome 9"/>
</dbReference>
<reference evidence="1" key="2">
    <citation type="submission" date="2013-04" db="UniProtKB">
        <authorList>
            <consortium name="EnsemblPlants"/>
        </authorList>
    </citation>
    <scope>IDENTIFICATION</scope>
</reference>
<dbReference type="HOGENOM" id="CLU_3020502_0_0_1"/>
<proteinExistence type="predicted"/>
<name>J3MZV8_ORYBR</name>
<organism evidence="1">
    <name type="scientific">Oryza brachyantha</name>
    <name type="common">malo sina</name>
    <dbReference type="NCBI Taxonomy" id="4533"/>
    <lineage>
        <taxon>Eukaryota</taxon>
        <taxon>Viridiplantae</taxon>
        <taxon>Streptophyta</taxon>
        <taxon>Embryophyta</taxon>
        <taxon>Tracheophyta</taxon>
        <taxon>Spermatophyta</taxon>
        <taxon>Magnoliopsida</taxon>
        <taxon>Liliopsida</taxon>
        <taxon>Poales</taxon>
        <taxon>Poaceae</taxon>
        <taxon>BOP clade</taxon>
        <taxon>Oryzoideae</taxon>
        <taxon>Oryzeae</taxon>
        <taxon>Oryzinae</taxon>
        <taxon>Oryza</taxon>
    </lineage>
</organism>
<accession>J3MZV8</accession>
<sequence length="56" mass="6510">LDAFRHPNGICCSSENSIFLKKTFFCVHCGNSLHKEHIIILYEVTIHFSFLIDQKN</sequence>
<dbReference type="AlphaFoldDB" id="J3MZV8"/>
<protein>
    <submittedName>
        <fullName evidence="1">Uncharacterized protein</fullName>
    </submittedName>
</protein>
<reference evidence="1" key="1">
    <citation type="journal article" date="2013" name="Nat. Commun.">
        <title>Whole-genome sequencing of Oryza brachyantha reveals mechanisms underlying Oryza genome evolution.</title>
        <authorList>
            <person name="Chen J."/>
            <person name="Huang Q."/>
            <person name="Gao D."/>
            <person name="Wang J."/>
            <person name="Lang Y."/>
            <person name="Liu T."/>
            <person name="Li B."/>
            <person name="Bai Z."/>
            <person name="Luis Goicoechea J."/>
            <person name="Liang C."/>
            <person name="Chen C."/>
            <person name="Zhang W."/>
            <person name="Sun S."/>
            <person name="Liao Y."/>
            <person name="Zhang X."/>
            <person name="Yang L."/>
            <person name="Song C."/>
            <person name="Wang M."/>
            <person name="Shi J."/>
            <person name="Liu G."/>
            <person name="Liu J."/>
            <person name="Zhou H."/>
            <person name="Zhou W."/>
            <person name="Yu Q."/>
            <person name="An N."/>
            <person name="Chen Y."/>
            <person name="Cai Q."/>
            <person name="Wang B."/>
            <person name="Liu B."/>
            <person name="Min J."/>
            <person name="Huang Y."/>
            <person name="Wu H."/>
            <person name="Li Z."/>
            <person name="Zhang Y."/>
            <person name="Yin Y."/>
            <person name="Song W."/>
            <person name="Jiang J."/>
            <person name="Jackson S.A."/>
            <person name="Wing R.A."/>
            <person name="Wang J."/>
            <person name="Chen M."/>
        </authorList>
    </citation>
    <scope>NUCLEOTIDE SEQUENCE [LARGE SCALE GENOMIC DNA]</scope>
    <source>
        <strain evidence="1">cv. IRGC 101232</strain>
    </source>
</reference>